<dbReference type="Pfam" id="PF00534">
    <property type="entry name" value="Glycos_transf_1"/>
    <property type="match status" value="1"/>
</dbReference>
<name>A0A1I2X3P2_9BACT</name>
<dbReference type="EMBL" id="FOPC01000016">
    <property type="protein sequence ID" value="SFH08145.1"/>
    <property type="molecule type" value="Genomic_DNA"/>
</dbReference>
<evidence type="ECO:0000259" key="1">
    <source>
        <dbReference type="Pfam" id="PF00534"/>
    </source>
</evidence>
<evidence type="ECO:0000313" key="2">
    <source>
        <dbReference type="EMBL" id="SFH08145.1"/>
    </source>
</evidence>
<dbReference type="Gene3D" id="3.40.50.2000">
    <property type="entry name" value="Glycogen Phosphorylase B"/>
    <property type="match status" value="2"/>
</dbReference>
<dbReference type="InterPro" id="IPR001296">
    <property type="entry name" value="Glyco_trans_1"/>
</dbReference>
<dbReference type="SUPFAM" id="SSF53756">
    <property type="entry name" value="UDP-Glycosyltransferase/glycogen phosphorylase"/>
    <property type="match status" value="1"/>
</dbReference>
<dbReference type="STRING" id="435880.SAMN04487988_11622"/>
<gene>
    <name evidence="2" type="ORF">SAMN04487988_11622</name>
</gene>
<protein>
    <submittedName>
        <fullName evidence="2">Protein involved in gliding motility RemC</fullName>
    </submittedName>
</protein>
<dbReference type="OrthoDB" id="832722at2"/>
<sequence>MRSSMNKKSVKVLFLGETFRADAQTWLKGISAYLDCQIETLEIPAAKSKFGRLFNSIRFSYELLEKRRTVFDLVLAERSTSYGFFSLFTKRKVLVVAQQGITDVYPETFLSKLIKGALKRKVYQKADLIHAWGHVMVPAMLKHKAIPSKIMILPKGIDLENFTFSTSGKTQNEEHIAIVTRSFKSYYNHKVIIKSIALLKERGIKIKFIFVGGGELLESSKELAHKLGVSSYIDFLGVVKNEELPLWLSKANIYVSIPQTEGVSASLFEAMASGCFPIVSDLPGTRAFISNGRNGLLVPPDSAESLANALIYYMENTVDFDKALVDNRTFIEKNVSQHKNFKIISQKYISLVNSK</sequence>
<feature type="domain" description="Glycosyl transferase family 1" evidence="1">
    <location>
        <begin position="170"/>
        <end position="322"/>
    </location>
</feature>
<dbReference type="Proteomes" id="UP000199642">
    <property type="component" value="Unassembled WGS sequence"/>
</dbReference>
<dbReference type="PANTHER" id="PTHR12526:SF622">
    <property type="entry name" value="GLYCOSYLTRANSFERASE (GROUP I)"/>
    <property type="match status" value="1"/>
</dbReference>
<reference evidence="3" key="1">
    <citation type="submission" date="2016-10" db="EMBL/GenBank/DDBJ databases">
        <authorList>
            <person name="Varghese N."/>
            <person name="Submissions S."/>
        </authorList>
    </citation>
    <scope>NUCLEOTIDE SEQUENCE [LARGE SCALE GENOMIC DNA]</scope>
    <source>
        <strain evidence="3">DSM 19315</strain>
    </source>
</reference>
<accession>A0A1I2X3P2</accession>
<dbReference type="AlphaFoldDB" id="A0A1I2X3P2"/>
<keyword evidence="3" id="KW-1185">Reference proteome</keyword>
<dbReference type="PANTHER" id="PTHR12526">
    <property type="entry name" value="GLYCOSYLTRANSFERASE"/>
    <property type="match status" value="1"/>
</dbReference>
<proteinExistence type="predicted"/>
<evidence type="ECO:0000313" key="3">
    <source>
        <dbReference type="Proteomes" id="UP000199642"/>
    </source>
</evidence>
<dbReference type="GO" id="GO:0016757">
    <property type="term" value="F:glycosyltransferase activity"/>
    <property type="evidence" value="ECO:0007669"/>
    <property type="project" value="InterPro"/>
</dbReference>
<organism evidence="2 3">
    <name type="scientific">Algoriphagus hitonicola</name>
    <dbReference type="NCBI Taxonomy" id="435880"/>
    <lineage>
        <taxon>Bacteria</taxon>
        <taxon>Pseudomonadati</taxon>
        <taxon>Bacteroidota</taxon>
        <taxon>Cytophagia</taxon>
        <taxon>Cytophagales</taxon>
        <taxon>Cyclobacteriaceae</taxon>
        <taxon>Algoriphagus</taxon>
    </lineage>
</organism>